<dbReference type="Pfam" id="PF07587">
    <property type="entry name" value="PSD1"/>
    <property type="match status" value="1"/>
</dbReference>
<proteinExistence type="predicted"/>
<dbReference type="SUPFAM" id="SSF49899">
    <property type="entry name" value="Concanavalin A-like lectins/glucanases"/>
    <property type="match status" value="1"/>
</dbReference>
<feature type="domain" description="DUF1549" evidence="1">
    <location>
        <begin position="141"/>
        <end position="346"/>
    </location>
</feature>
<organism evidence="4 5">
    <name type="scientific">Paludibaculum fermentans</name>
    <dbReference type="NCBI Taxonomy" id="1473598"/>
    <lineage>
        <taxon>Bacteria</taxon>
        <taxon>Pseudomonadati</taxon>
        <taxon>Acidobacteriota</taxon>
        <taxon>Terriglobia</taxon>
        <taxon>Bryobacterales</taxon>
        <taxon>Bryobacteraceae</taxon>
        <taxon>Paludibaculum</taxon>
    </lineage>
</organism>
<dbReference type="Gene3D" id="2.60.120.200">
    <property type="match status" value="1"/>
</dbReference>
<gene>
    <name evidence="4" type="ORF">IRI77_03065</name>
</gene>
<protein>
    <submittedName>
        <fullName evidence="4">DUF1553 domain-containing protein</fullName>
    </submittedName>
</protein>
<dbReference type="GO" id="GO:0009055">
    <property type="term" value="F:electron transfer activity"/>
    <property type="evidence" value="ECO:0007669"/>
    <property type="project" value="InterPro"/>
</dbReference>
<dbReference type="InterPro" id="IPR022655">
    <property type="entry name" value="DUF1553"/>
</dbReference>
<dbReference type="GO" id="GO:0020037">
    <property type="term" value="F:heme binding"/>
    <property type="evidence" value="ECO:0007669"/>
    <property type="project" value="InterPro"/>
</dbReference>
<evidence type="ECO:0000259" key="3">
    <source>
        <dbReference type="Pfam" id="PF07635"/>
    </source>
</evidence>
<accession>A0A7S7SLL3</accession>
<dbReference type="RefSeq" id="WP_194450621.1">
    <property type="nucleotide sequence ID" value="NZ_CP063849.1"/>
</dbReference>
<evidence type="ECO:0000313" key="4">
    <source>
        <dbReference type="EMBL" id="QOY88958.1"/>
    </source>
</evidence>
<keyword evidence="5" id="KW-1185">Reference proteome</keyword>
<dbReference type="InterPro" id="IPR036909">
    <property type="entry name" value="Cyt_c-like_dom_sf"/>
</dbReference>
<dbReference type="Pfam" id="PF13385">
    <property type="entry name" value="Laminin_G_3"/>
    <property type="match status" value="1"/>
</dbReference>
<dbReference type="EMBL" id="CP063849">
    <property type="protein sequence ID" value="QOY88958.1"/>
    <property type="molecule type" value="Genomic_DNA"/>
</dbReference>
<feature type="domain" description="Cytochrome C Planctomycete-type" evidence="3">
    <location>
        <begin position="36"/>
        <end position="91"/>
    </location>
</feature>
<dbReference type="PANTHER" id="PTHR35889">
    <property type="entry name" value="CYCLOINULO-OLIGOSACCHARIDE FRUCTANOTRANSFERASE-RELATED"/>
    <property type="match status" value="1"/>
</dbReference>
<dbReference type="AlphaFoldDB" id="A0A7S7SLL3"/>
<name>A0A7S7SLL3_PALFE</name>
<dbReference type="InterPro" id="IPR011429">
    <property type="entry name" value="Cyt_c_Planctomycete-type"/>
</dbReference>
<dbReference type="PANTHER" id="PTHR35889:SF3">
    <property type="entry name" value="F-BOX DOMAIN-CONTAINING PROTEIN"/>
    <property type="match status" value="1"/>
</dbReference>
<reference evidence="4 5" key="1">
    <citation type="submission" date="2020-10" db="EMBL/GenBank/DDBJ databases">
        <title>Complete genome sequence of Paludibaculum fermentans P105T, a facultatively anaerobic acidobacterium capable of dissimilatory Fe(III) reduction.</title>
        <authorList>
            <person name="Dedysh S.N."/>
            <person name="Beletsky A.V."/>
            <person name="Kulichevskaya I.S."/>
            <person name="Mardanov A.V."/>
            <person name="Ravin N.V."/>
        </authorList>
    </citation>
    <scope>NUCLEOTIDE SEQUENCE [LARGE SCALE GENOMIC DNA]</scope>
    <source>
        <strain evidence="4 5">P105</strain>
    </source>
</reference>
<dbReference type="Proteomes" id="UP000593892">
    <property type="component" value="Chromosome"/>
</dbReference>
<evidence type="ECO:0000259" key="1">
    <source>
        <dbReference type="Pfam" id="PF07583"/>
    </source>
</evidence>
<feature type="domain" description="DUF1553" evidence="2">
    <location>
        <begin position="725"/>
        <end position="984"/>
    </location>
</feature>
<sequence>MRAIWITAVLPGVLFAAGAKNVDFDREVRPILSDKCFQCHGPDEKTRKAGLRFDDRESAFGKGVISPGHSADSKLYKRISHEKKGLRMPPPTSGMSLTDTEIGVIKRWIDEGAKWETHWAYRPPKRAELPVTKRKNWARNPIDSFLLARIESEGLQPSPEASKATLIRRVTFDLTGLPPTTAEVTAFLNDKAPNAYEKVVDRLLASPRYGERMAMQWLDLARYSDTHGYHIDSHRDMWPWRDWVISAFNRNLSFDQFTVWQLAGDLLPNATREQRVATGFNRNHMINFEGGAIPEEYQVEYVADRVETTSNVWMGTTLGCAKCHDHKYDPIRQKDFYRFGAFFNTLPEKGLDGQKGNAEPLLELPDDAQEKQMAELKQSLQARMDVLAPEDLMLAQWAWEKASFDGANPSSPTEGLRAWYELDGNLTDISGHFRNGRVLKGDIVYGSGGPVNRAADIDTSAVVRWPAGVLEPGKPFTLAFWFRIGRQKESKMFQVLEGPKGFEVGFGEPETLPRLRRGHHLEVRWFDGAAKEYALRSDEWIEQGRMYHAALVSDGRQVSLLLDGQPSKLIVEKQTLSGPLDVNGPIDLNNTATGGFFRGRLDDLRVYGRALKQEEAVRLAVDYPAEVLLATPGKRSSDQYGRLREYYLTKAGPAEWRQAYAEFKTLSEQKELLEEKIPTTMVMEEAKKPRETYLLGRGDYTNKVEKVMPGVPSMLPPLPAGVKADRLALAQWLVNPNHPLTARVAVNRYWQMYFGTGIVKTSEDFGSQGEPPVHAELLDWMATEFMRTGWDVKGMQRLIVTSAAYRQSSKVSPALHEKDPENRLLARGPRFRMPAEMVRDNALAVSGLLKEKIGGPSVLPYQPPGLWEELAFGEAFSAQEYKQDHGDKLYRRSMYTFWKRTVPPASLNTFDAPDREKCTSRRAVTNTPLQALVTLNDPTYIEAARNLAQHLLEKKETDDQRLRDAFERVTARPPSSAELQVLRASLKGEMASYQQNAGGAEELLKIGESAVDRRVEPAVLAAWTNLCTVLLNLDETITKE</sequence>
<dbReference type="InterPro" id="IPR013320">
    <property type="entry name" value="ConA-like_dom_sf"/>
</dbReference>
<dbReference type="Pfam" id="PF07583">
    <property type="entry name" value="PSCyt2"/>
    <property type="match status" value="1"/>
</dbReference>
<dbReference type="KEGG" id="pfer:IRI77_03065"/>
<dbReference type="Pfam" id="PF07635">
    <property type="entry name" value="PSCyt1"/>
    <property type="match status" value="1"/>
</dbReference>
<dbReference type="InterPro" id="IPR011444">
    <property type="entry name" value="DUF1549"/>
</dbReference>
<evidence type="ECO:0000313" key="5">
    <source>
        <dbReference type="Proteomes" id="UP000593892"/>
    </source>
</evidence>
<evidence type="ECO:0000259" key="2">
    <source>
        <dbReference type="Pfam" id="PF07587"/>
    </source>
</evidence>
<dbReference type="SUPFAM" id="SSF46626">
    <property type="entry name" value="Cytochrome c"/>
    <property type="match status" value="1"/>
</dbReference>